<feature type="compositionally biased region" description="Polar residues" evidence="2">
    <location>
        <begin position="1214"/>
        <end position="1227"/>
    </location>
</feature>
<feature type="compositionally biased region" description="Basic and acidic residues" evidence="2">
    <location>
        <begin position="1025"/>
        <end position="1039"/>
    </location>
</feature>
<dbReference type="EMBL" id="CAMXCT030004735">
    <property type="protein sequence ID" value="CAL4797498.1"/>
    <property type="molecule type" value="Genomic_DNA"/>
</dbReference>
<reference evidence="4" key="2">
    <citation type="submission" date="2024-04" db="EMBL/GenBank/DDBJ databases">
        <authorList>
            <person name="Chen Y."/>
            <person name="Shah S."/>
            <person name="Dougan E. K."/>
            <person name="Thang M."/>
            <person name="Chan C."/>
        </authorList>
    </citation>
    <scope>NUCLEOTIDE SEQUENCE [LARGE SCALE GENOMIC DNA]</scope>
</reference>
<dbReference type="InterPro" id="IPR029063">
    <property type="entry name" value="SAM-dependent_MTases_sf"/>
</dbReference>
<feature type="region of interest" description="Disordered" evidence="2">
    <location>
        <begin position="856"/>
        <end position="1282"/>
    </location>
</feature>
<dbReference type="SUPFAM" id="SSF53335">
    <property type="entry name" value="S-adenosyl-L-methionine-dependent methyltransferases"/>
    <property type="match status" value="1"/>
</dbReference>
<dbReference type="EMBL" id="CAMXCT010004735">
    <property type="protein sequence ID" value="CAI4010186.1"/>
    <property type="molecule type" value="Genomic_DNA"/>
</dbReference>
<proteinExistence type="predicted"/>
<evidence type="ECO:0000313" key="5">
    <source>
        <dbReference type="Proteomes" id="UP001152797"/>
    </source>
</evidence>
<sequence>MGNQNGINDERYVTHKKYYRETKRVSDILVIENVPEYQSATASAELGPHWSLESVVLDPRLFGVPASRPRRFILAFDKRKDAKRFLEPEELLSSHILPVTAEQGFGFQALCIPARGRSRAMPKRAGAGNGPATKSAKTNVVAVWASKTFDQAKTFDVEGGEHPVQMLVDDLTPQLYLPIQEWLEHLIPGFPEKTDDLVDIPLLAIYFLPPADGLPLFHAWLVTAKDVWHRGYEGHREILEIRLNDRVDLVDHGFRSFIPTKGLGRVSCILWAVLWSYFNRDSMDGDAKSDFIRWLHSVKSLKCKVQSAGVAELRWRRIQDTVKYPESKYKDAFFAAMEEYNQYGIAEVSSRYRLDKTAMDELYGFKVGVCEKAFELLQKHLHCFKFEARAGKACSVRLPLTEWLTECDRMCFVSHVLALMAYWKDEHGTYVFDNGVIENLLKRAVADTFVKTLDPQFKIEETIMFTEVAPKKIDTTKEKVEQADQKLQALSAESRKAQFQADSLALARDLAQVGNVYRDVVKSENSIRQERIMHLRGQNCIGAALVADYMSLNMAVHAGSLKEQISLADRFLTRFPQYPCVVWCDLMKCGRLTQQEVNDYCDLMHSIFKKSPMSVAVLVAPYLVSEKVAGYRGELRRWEDKMDARGFKQHSIAIRCQSNRNEIPWTPEGQYVVPVAQKDNLPHASEGMSLSDVQECAQFLAGEALPCGLLSALLGRTPPASSATDVDPNQYPLKLIKLDYDPNPSLKGWNKFRISIPPAVRARYIDDQVFGEDWSNILKDFDQKYSPKSNADATAALALVKKEEEDATKVIEPWTNEPETLEELMDKYIVEAKFPGRNHGSTMFLVQKAVRVATGEKPKDVPAETPAEPKTEKPTVPMTVSSCTRSTDPPMSKEKMEELAQAIKDVKTGQKAERKTEKQNKEKAAPKMAAKKAKAKAKANSGKKSQKNDSEEESDTLDSEEPLSSQGLPAESEDDEAPLPCACHVPHFSSGNVSKGNRTEKPESPEKNTQKTKKPKAKKTTRQTKKSETAELSAEEKRKIAVAKALGSAGACDTSSTTKAKGKTEKEVKIKKGDKNQTNAEELAKPTKKNPKEEGEKADEKGEKNRRAAKEKTQENEKDDQVDEKNSTKFDAGKTKKIRAEKEKPEKDQPEKKTGRKKGDSDEGEAEEKKVKKVRKEVYEEKGSHKKKAKTLQTDEKDKESKDEKSAGEDAMNQEVNENGSYSQGTEITDPGCSQDPDKHQTDEKKKKTKDKKEKDKPEKDQPQKETDRQRQQERRFRRRRS</sequence>
<evidence type="ECO:0000313" key="4">
    <source>
        <dbReference type="EMBL" id="CAL1163561.1"/>
    </source>
</evidence>
<feature type="compositionally biased region" description="Acidic residues" evidence="2">
    <location>
        <begin position="950"/>
        <end position="961"/>
    </location>
</feature>
<name>A0A9P1DIH1_9DINO</name>
<dbReference type="Gene3D" id="3.40.50.150">
    <property type="entry name" value="Vaccinia Virus protein VP39"/>
    <property type="match status" value="1"/>
</dbReference>
<feature type="compositionally biased region" description="Basic residues" evidence="2">
    <location>
        <begin position="1010"/>
        <end position="1024"/>
    </location>
</feature>
<accession>A0A9P1DIH1</accession>
<feature type="compositionally biased region" description="Basic and acidic residues" evidence="2">
    <location>
        <begin position="997"/>
        <end position="1009"/>
    </location>
</feature>
<gene>
    <name evidence="3" type="ORF">C1SCF055_LOCUS35479</name>
</gene>
<feature type="compositionally biased region" description="Basic and acidic residues" evidence="2">
    <location>
        <begin position="1123"/>
        <end position="1161"/>
    </location>
</feature>
<dbReference type="Proteomes" id="UP001152797">
    <property type="component" value="Unassembled WGS sequence"/>
</dbReference>
<feature type="compositionally biased region" description="Basic and acidic residues" evidence="2">
    <location>
        <begin position="1082"/>
        <end position="1116"/>
    </location>
</feature>
<dbReference type="EMBL" id="CAMXCT020004735">
    <property type="protein sequence ID" value="CAL1163561.1"/>
    <property type="molecule type" value="Genomic_DNA"/>
</dbReference>
<feature type="compositionally biased region" description="Basic and acidic residues" evidence="2">
    <location>
        <begin position="856"/>
        <end position="873"/>
    </location>
</feature>
<feature type="compositionally biased region" description="Basic and acidic residues" evidence="2">
    <location>
        <begin position="891"/>
        <end position="925"/>
    </location>
</feature>
<reference evidence="3" key="1">
    <citation type="submission" date="2022-10" db="EMBL/GenBank/DDBJ databases">
        <authorList>
            <person name="Chen Y."/>
            <person name="Dougan E. K."/>
            <person name="Chan C."/>
            <person name="Rhodes N."/>
            <person name="Thang M."/>
        </authorList>
    </citation>
    <scope>NUCLEOTIDE SEQUENCE</scope>
</reference>
<feature type="compositionally biased region" description="Polar residues" evidence="2">
    <location>
        <begin position="878"/>
        <end position="889"/>
    </location>
</feature>
<keyword evidence="1" id="KW-0175">Coiled coil</keyword>
<evidence type="ECO:0000256" key="2">
    <source>
        <dbReference type="SAM" id="MobiDB-lite"/>
    </source>
</evidence>
<feature type="compositionally biased region" description="Basic and acidic residues" evidence="2">
    <location>
        <begin position="1236"/>
        <end position="1275"/>
    </location>
</feature>
<keyword evidence="5" id="KW-1185">Reference proteome</keyword>
<feature type="coiled-coil region" evidence="1">
    <location>
        <begin position="473"/>
        <end position="500"/>
    </location>
</feature>
<feature type="compositionally biased region" description="Basic and acidic residues" evidence="2">
    <location>
        <begin position="1062"/>
        <end position="1075"/>
    </location>
</feature>
<evidence type="ECO:0000256" key="1">
    <source>
        <dbReference type="SAM" id="Coils"/>
    </source>
</evidence>
<feature type="compositionally biased region" description="Basic and acidic residues" evidence="2">
    <location>
        <begin position="1193"/>
        <end position="1208"/>
    </location>
</feature>
<comment type="caution">
    <text evidence="3">The sequence shown here is derived from an EMBL/GenBank/DDBJ whole genome shotgun (WGS) entry which is preliminary data.</text>
</comment>
<evidence type="ECO:0000313" key="3">
    <source>
        <dbReference type="EMBL" id="CAI4010186.1"/>
    </source>
</evidence>
<protein>
    <submittedName>
        <fullName evidence="3">Uncharacterized protein</fullName>
    </submittedName>
</protein>
<organism evidence="3">
    <name type="scientific">Cladocopium goreaui</name>
    <dbReference type="NCBI Taxonomy" id="2562237"/>
    <lineage>
        <taxon>Eukaryota</taxon>
        <taxon>Sar</taxon>
        <taxon>Alveolata</taxon>
        <taxon>Dinophyceae</taxon>
        <taxon>Suessiales</taxon>
        <taxon>Symbiodiniaceae</taxon>
        <taxon>Cladocopium</taxon>
    </lineage>
</organism>